<name>A0A5C3FZP5_PSEA2</name>
<proteinExistence type="predicted"/>
<feature type="region of interest" description="Disordered" evidence="1">
    <location>
        <begin position="385"/>
        <end position="405"/>
    </location>
</feature>
<organism evidence="2 3">
    <name type="scientific">Pseudozyma antarctica</name>
    <name type="common">Yeast</name>
    <name type="synonym">Candida antarctica</name>
    <dbReference type="NCBI Taxonomy" id="84753"/>
    <lineage>
        <taxon>Eukaryota</taxon>
        <taxon>Fungi</taxon>
        <taxon>Dikarya</taxon>
        <taxon>Basidiomycota</taxon>
        <taxon>Ustilaginomycotina</taxon>
        <taxon>Ustilaginomycetes</taxon>
        <taxon>Ustilaginales</taxon>
        <taxon>Ustilaginaceae</taxon>
        <taxon>Moesziomyces</taxon>
    </lineage>
</organism>
<feature type="region of interest" description="Disordered" evidence="1">
    <location>
        <begin position="1"/>
        <end position="109"/>
    </location>
</feature>
<gene>
    <name evidence="2" type="ORF">PSANT_07048</name>
</gene>
<feature type="region of interest" description="Disordered" evidence="1">
    <location>
        <begin position="361"/>
        <end position="380"/>
    </location>
</feature>
<keyword evidence="3" id="KW-1185">Reference proteome</keyword>
<comment type="caution">
    <text evidence="2">The sequence shown here is derived from an EMBL/GenBank/DDBJ whole genome shotgun (WGS) entry which is preliminary data.</text>
</comment>
<dbReference type="Proteomes" id="UP000325008">
    <property type="component" value="Unassembled WGS sequence"/>
</dbReference>
<dbReference type="EMBL" id="OOIQ01000030">
    <property type="protein sequence ID" value="SPO49355.1"/>
    <property type="molecule type" value="Genomic_DNA"/>
</dbReference>
<dbReference type="OrthoDB" id="2552392at2759"/>
<evidence type="ECO:0000313" key="3">
    <source>
        <dbReference type="Proteomes" id="UP000325008"/>
    </source>
</evidence>
<sequence length="472" mass="53163">MPKRTRSSRKPRPRRRRQAPPTIVPLSASEDDDTQDEAPIQRRRSPPLMDVDAESSDGSIVEIEQELSLTARVEDEEEDGNGLFDEAVGVNAGDSAHGRADRLDDDEEDIVKDQQDYLGDIEEPSGSYDSEEEEEGVVCDGIPSDEHADADDENELELVDEEDDNDAVLQRMASQVVAAAASSDGERCTRKANTRSELSRGGRHAELEKTIAWLLDPVKRLEVRDKQFADFVDPKFRITSDVPKSTGKLFLRRRAEKFVLLYNQYRIVANLPEVDEHLLRVFELFITDLMNCFDHPKEVPGWNPFAAFADLVEAGAVVRTPEAVRACSRLTLGADWSKFTDADRALPLALLEHGTKYIDKETRATPPPALSTAPRRQCNDLDDLDEDQHEQRSEASERDDDFNLDPMLNYVPQFGSAEQENAQFKVCPDCGFRFDGGTINPSSKFWRTIERAIRVAREQISAVQEFIELPRA</sequence>
<dbReference type="AlphaFoldDB" id="A0A5C3FZP5"/>
<reference evidence="2" key="1">
    <citation type="submission" date="2018-03" db="EMBL/GenBank/DDBJ databases">
        <authorList>
            <person name="Guldener U."/>
        </authorList>
    </citation>
    <scope>NUCLEOTIDE SEQUENCE [LARGE SCALE GENOMIC DNA]</scope>
    <source>
        <strain evidence="2">ATCC34888</strain>
    </source>
</reference>
<accession>A0A5C3FZP5</accession>
<evidence type="ECO:0000256" key="1">
    <source>
        <dbReference type="SAM" id="MobiDB-lite"/>
    </source>
</evidence>
<evidence type="ECO:0000313" key="2">
    <source>
        <dbReference type="EMBL" id="SPO49355.1"/>
    </source>
</evidence>
<feature type="compositionally biased region" description="Basic residues" evidence="1">
    <location>
        <begin position="1"/>
        <end position="18"/>
    </location>
</feature>
<protein>
    <submittedName>
        <fullName evidence="2">Uncharacterized protein</fullName>
    </submittedName>
</protein>